<proteinExistence type="predicted"/>
<evidence type="ECO:0000313" key="1">
    <source>
        <dbReference type="EMBL" id="CAK5103001.1"/>
    </source>
</evidence>
<reference evidence="1" key="1">
    <citation type="submission" date="2023-11" db="EMBL/GenBank/DDBJ databases">
        <authorList>
            <person name="Poullet M."/>
        </authorList>
    </citation>
    <scope>NUCLEOTIDE SEQUENCE</scope>
    <source>
        <strain evidence="1">E1834</strain>
    </source>
</reference>
<name>A0ACB1ASC1_MELEN</name>
<sequence>MGGVYLYNLSLSLHPSLLNRSCPATSFKMVHFVVFYHFLLWAFLLWHFVVLVFFSNFKNYTI</sequence>
<dbReference type="Proteomes" id="UP001497535">
    <property type="component" value="Unassembled WGS sequence"/>
</dbReference>
<dbReference type="EMBL" id="CAVMJV010000113">
    <property type="protein sequence ID" value="CAK5103001.1"/>
    <property type="molecule type" value="Genomic_DNA"/>
</dbReference>
<organism evidence="1 2">
    <name type="scientific">Meloidogyne enterolobii</name>
    <name type="common">Root-knot nematode worm</name>
    <name type="synonym">Meloidogyne mayaguensis</name>
    <dbReference type="NCBI Taxonomy" id="390850"/>
    <lineage>
        <taxon>Eukaryota</taxon>
        <taxon>Metazoa</taxon>
        <taxon>Ecdysozoa</taxon>
        <taxon>Nematoda</taxon>
        <taxon>Chromadorea</taxon>
        <taxon>Rhabditida</taxon>
        <taxon>Tylenchina</taxon>
        <taxon>Tylenchomorpha</taxon>
        <taxon>Tylenchoidea</taxon>
        <taxon>Meloidogynidae</taxon>
        <taxon>Meloidogyninae</taxon>
        <taxon>Meloidogyne</taxon>
    </lineage>
</organism>
<accession>A0ACB1ASC1</accession>
<gene>
    <name evidence="1" type="ORF">MENTE1834_LOCUS42660</name>
</gene>
<evidence type="ECO:0000313" key="2">
    <source>
        <dbReference type="Proteomes" id="UP001497535"/>
    </source>
</evidence>
<protein>
    <submittedName>
        <fullName evidence="1">Uncharacterized protein</fullName>
    </submittedName>
</protein>
<comment type="caution">
    <text evidence="1">The sequence shown here is derived from an EMBL/GenBank/DDBJ whole genome shotgun (WGS) entry which is preliminary data.</text>
</comment>
<keyword evidence="2" id="KW-1185">Reference proteome</keyword>